<keyword evidence="5 10" id="KW-0484">Methanogenesis</keyword>
<feature type="binding site" evidence="10">
    <location>
        <position position="325"/>
    </location>
    <ligand>
        <name>[Ni-4Fe-4S] cluster</name>
        <dbReference type="ChEBI" id="CHEBI:47739"/>
    </ligand>
</feature>
<evidence type="ECO:0000313" key="12">
    <source>
        <dbReference type="EMBL" id="AKB83293.1"/>
    </source>
</evidence>
<dbReference type="InterPro" id="IPR016099">
    <property type="entry name" value="Prismane-like_a/b-sand"/>
</dbReference>
<dbReference type="InterPro" id="IPR004460">
    <property type="entry name" value="CdhA"/>
</dbReference>
<dbReference type="FunFam" id="1.10.8.190:FF:000001">
    <property type="entry name" value="Acetyl-CoA decarbonylase/synthase complex subunit alpha 1"/>
    <property type="match status" value="1"/>
</dbReference>
<dbReference type="PANTHER" id="PTHR30109:SF6">
    <property type="entry name" value="ACETYL-COA DECARBONYLASE_SYNTHASE COMPLEX SUBUNIT ALPHA"/>
    <property type="match status" value="1"/>
</dbReference>
<dbReference type="PATRIC" id="fig|1434107.4.peg.3439"/>
<feature type="binding site" evidence="10">
    <location>
        <position position="460"/>
    </location>
    <ligand>
        <name>[4Fe-4S] cluster</name>
        <dbReference type="ChEBI" id="CHEBI:49883"/>
        <label>4</label>
    </ligand>
</feature>
<dbReference type="GO" id="GO:0006084">
    <property type="term" value="P:acetyl-CoA metabolic process"/>
    <property type="evidence" value="ECO:0007669"/>
    <property type="project" value="InterPro"/>
</dbReference>
<dbReference type="InterPro" id="IPR017896">
    <property type="entry name" value="4Fe4S_Fe-S-bd"/>
</dbReference>
<dbReference type="PROSITE" id="PS00198">
    <property type="entry name" value="4FE4S_FER_1"/>
    <property type="match status" value="1"/>
</dbReference>
<evidence type="ECO:0000259" key="11">
    <source>
        <dbReference type="PROSITE" id="PS51379"/>
    </source>
</evidence>
<proteinExistence type="inferred from homology"/>
<feature type="binding site" evidence="10">
    <location>
        <position position="429"/>
    </location>
    <ligand>
        <name>[4Fe-4S] cluster</name>
        <dbReference type="ChEBI" id="CHEBI:49883"/>
        <label>4</label>
    </ligand>
</feature>
<feature type="binding site" evidence="10">
    <location>
        <position position="78"/>
    </location>
    <ligand>
        <name>[4Fe-4S] cluster</name>
        <dbReference type="ChEBI" id="CHEBI:49883"/>
        <label>2</label>
    </ligand>
</feature>
<feature type="domain" description="4Fe-4S ferredoxin-type" evidence="11">
    <location>
        <begin position="410"/>
        <end position="438"/>
    </location>
</feature>
<dbReference type="RefSeq" id="WP_048108945.1">
    <property type="nucleotide sequence ID" value="NZ_CP009517.1"/>
</dbReference>
<dbReference type="KEGG" id="mbak:MSBR3_2715"/>
<feature type="binding site" evidence="10">
    <location>
        <position position="525"/>
    </location>
    <ligand>
        <name>[Ni-4Fe-4S] cluster</name>
        <dbReference type="ChEBI" id="CHEBI:47739"/>
    </ligand>
</feature>
<dbReference type="HAMAP" id="MF_01137">
    <property type="entry name" value="CdhA"/>
    <property type="match status" value="1"/>
</dbReference>
<dbReference type="EC" id="1.2.7.4" evidence="10"/>
<dbReference type="GO" id="GO:0050418">
    <property type="term" value="F:hydroxylamine reductase activity"/>
    <property type="evidence" value="ECO:0007669"/>
    <property type="project" value="TreeGrafter"/>
</dbReference>
<keyword evidence="4" id="KW-0677">Repeat</keyword>
<comment type="catalytic activity">
    <reaction evidence="10">
        <text>CO + 2 oxidized [2Fe-2S]-[ferredoxin] + H2O = 2 reduced [2Fe-2S]-[ferredoxin] + CO2 + 2 H(+)</text>
        <dbReference type="Rhea" id="RHEA:21040"/>
        <dbReference type="Rhea" id="RHEA-COMP:10000"/>
        <dbReference type="Rhea" id="RHEA-COMP:10001"/>
        <dbReference type="ChEBI" id="CHEBI:15377"/>
        <dbReference type="ChEBI" id="CHEBI:15378"/>
        <dbReference type="ChEBI" id="CHEBI:16526"/>
        <dbReference type="ChEBI" id="CHEBI:17245"/>
        <dbReference type="ChEBI" id="CHEBI:33737"/>
        <dbReference type="ChEBI" id="CHEBI:33738"/>
        <dbReference type="EC" id="1.2.7.4"/>
    </reaction>
</comment>
<name>A0A0E3SP44_METBA</name>
<feature type="binding site" evidence="10">
    <location>
        <position position="554"/>
    </location>
    <ligand>
        <name>[Ni-4Fe-4S] cluster</name>
        <dbReference type="ChEBI" id="CHEBI:47739"/>
    </ligand>
</feature>
<dbReference type="GO" id="GO:0004601">
    <property type="term" value="F:peroxidase activity"/>
    <property type="evidence" value="ECO:0007669"/>
    <property type="project" value="TreeGrafter"/>
</dbReference>
<comment type="subunit">
    <text evidence="9 10">Heterotetramer of two alpha and two epsilon subunits. The ACDS complex is made up of alpha, epsilon, beta, gamma and delta subunits with a probable stoichiometry of (alpha(2)epsilon(2))(4)-beta(8)-(gamma(1)delta(1))(8).</text>
</comment>
<dbReference type="FunFam" id="3.40.50.2030:FF:000004">
    <property type="entry name" value="Acetyl-CoA decarbonylase/synthase complex subunit alpha 1"/>
    <property type="match status" value="1"/>
</dbReference>
<evidence type="ECO:0000256" key="8">
    <source>
        <dbReference type="ARBA" id="ARBA00023014"/>
    </source>
</evidence>
<dbReference type="GO" id="GO:0042542">
    <property type="term" value="P:response to hydrogen peroxide"/>
    <property type="evidence" value="ECO:0007669"/>
    <property type="project" value="TreeGrafter"/>
</dbReference>
<comment type="pathway">
    <text evidence="10">One-carbon metabolism; methanogenesis from acetate.</text>
</comment>
<accession>A0A0E3SP44</accession>
<dbReference type="UniPathway" id="UPA00642"/>
<dbReference type="HOGENOM" id="CLU_361186_0_0_2"/>
<keyword evidence="7 10" id="KW-0408">Iron</keyword>
<comment type="cofactor">
    <cofactor evidence="10">
        <name>[4Fe-4S] cluster</name>
        <dbReference type="ChEBI" id="CHEBI:49883"/>
    </cofactor>
    <text evidence="10">Binds 7 [4Fe-4S] clusters per heterotetramer.</text>
</comment>
<feature type="binding site" evidence="10">
    <location>
        <position position="79"/>
    </location>
    <ligand>
        <name>[4Fe-4S] cluster</name>
        <dbReference type="ChEBI" id="CHEBI:49883"/>
        <label>1</label>
        <note>ligand shared between dimeric partners</note>
    </ligand>
</feature>
<comment type="domain">
    <text evidence="10">Cluster B is an all-cysteinyl-liganded 4Fe-4S cluster; cluster C is a mixed Ni-Fe-S cluster which is the active site of CO oxidation. Cluster D is also an all-cysteinyl-liganded 4Fe-4S cluster that bridges the two subunits of the CODH dimer. Contains two additional 4Fe-4S clusters, dubbed E and F, that probably transport electrons from ferredoxin to the B cluster.</text>
</comment>
<dbReference type="Proteomes" id="UP000033066">
    <property type="component" value="Chromosome"/>
</dbReference>
<dbReference type="PANTHER" id="PTHR30109">
    <property type="entry name" value="HYDROXYLAMINE REDUCTASE"/>
    <property type="match status" value="1"/>
</dbReference>
<dbReference type="AlphaFoldDB" id="A0A0E3SP44"/>
<evidence type="ECO:0000256" key="7">
    <source>
        <dbReference type="ARBA" id="ARBA00023004"/>
    </source>
</evidence>
<dbReference type="Gene3D" id="1.10.8.190">
    <property type="entry name" value="Carbon monoxide dehydrogenase alpha subunit. Chain M, domain 1"/>
    <property type="match status" value="1"/>
</dbReference>
<evidence type="ECO:0000256" key="1">
    <source>
        <dbReference type="ARBA" id="ARBA00022485"/>
    </source>
</evidence>
<feature type="binding site" evidence="10">
    <location>
        <position position="280"/>
    </location>
    <ligand>
        <name>[Ni-4Fe-4S] cluster</name>
        <dbReference type="ChEBI" id="CHEBI:47739"/>
    </ligand>
</feature>
<comment type="cofactor">
    <cofactor evidence="10">
        <name>[Ni-4Fe-4S] cluster</name>
        <dbReference type="ChEBI" id="CHEBI:47739"/>
    </cofactor>
    <text evidence="10">Binds 2 [Ni-4Fe-4S] clusters per heterotetramer.</text>
</comment>
<dbReference type="EMBL" id="CP009517">
    <property type="protein sequence ID" value="AKB83293.1"/>
    <property type="molecule type" value="Genomic_DNA"/>
</dbReference>
<keyword evidence="3 10" id="KW-0479">Metal-binding</keyword>
<dbReference type="FunFam" id="3.40.50.2030:FF:000006">
    <property type="entry name" value="Acetyl-CoA decarbonylase/synthase complex subunit alpha 1"/>
    <property type="match status" value="1"/>
</dbReference>
<evidence type="ECO:0000256" key="9">
    <source>
        <dbReference type="ARBA" id="ARBA00063148"/>
    </source>
</evidence>
<dbReference type="InterPro" id="IPR011254">
    <property type="entry name" value="Prismane-like_sf"/>
</dbReference>
<evidence type="ECO:0000256" key="6">
    <source>
        <dbReference type="ARBA" id="ARBA00023002"/>
    </source>
</evidence>
<dbReference type="PROSITE" id="PS51379">
    <property type="entry name" value="4FE4S_FER_2"/>
    <property type="match status" value="2"/>
</dbReference>
<dbReference type="GO" id="GO:0016151">
    <property type="term" value="F:nickel cation binding"/>
    <property type="evidence" value="ECO:0007669"/>
    <property type="project" value="UniProtKB-UniRule"/>
</dbReference>
<keyword evidence="8 10" id="KW-0411">Iron-sulfur</keyword>
<evidence type="ECO:0000256" key="10">
    <source>
        <dbReference type="HAMAP-Rule" id="MF_01137"/>
    </source>
</evidence>
<feature type="binding site" evidence="10">
    <location>
        <position position="422"/>
    </location>
    <ligand>
        <name>[4Fe-4S] cluster</name>
        <dbReference type="ChEBI" id="CHEBI:49883"/>
        <label>3</label>
    </ligand>
</feature>
<dbReference type="STRING" id="1434107.MSBR3_2715"/>
<keyword evidence="13" id="KW-1185">Reference proteome</keyword>
<dbReference type="OrthoDB" id="35334at2157"/>
<dbReference type="Pfam" id="PF03063">
    <property type="entry name" value="Prismane"/>
    <property type="match status" value="2"/>
</dbReference>
<dbReference type="Gene3D" id="3.40.50.2030">
    <property type="match status" value="2"/>
</dbReference>
<dbReference type="Gene3D" id="3.30.70.20">
    <property type="match status" value="1"/>
</dbReference>
<dbReference type="GO" id="GO:0005506">
    <property type="term" value="F:iron ion binding"/>
    <property type="evidence" value="ECO:0007669"/>
    <property type="project" value="UniProtKB-UniRule"/>
</dbReference>
<reference evidence="12" key="1">
    <citation type="submission" date="2014-07" db="EMBL/GenBank/DDBJ databases">
        <title>Methanogenic archaea and the global carbon cycle.</title>
        <authorList>
            <person name="Henriksen J.R."/>
            <person name="Luke J."/>
            <person name="Reinhart S."/>
            <person name="Benedict M.N."/>
            <person name="Youngblut N.D."/>
            <person name="Metcalf M.E."/>
            <person name="Whitaker R.J."/>
            <person name="Metcalf W.W."/>
        </authorList>
    </citation>
    <scope>NUCLEOTIDE SEQUENCE [LARGE SCALE GENOMIC DNA]</scope>
    <source>
        <strain evidence="12">3</strain>
    </source>
</reference>
<feature type="binding site" evidence="10">
    <location>
        <position position="463"/>
    </location>
    <ligand>
        <name>[4Fe-4S] cluster</name>
        <dbReference type="ChEBI" id="CHEBI:49883"/>
        <label>4</label>
    </ligand>
</feature>
<feature type="binding site" evidence="10">
    <location>
        <position position="467"/>
    </location>
    <ligand>
        <name>[4Fe-4S] cluster</name>
        <dbReference type="ChEBI" id="CHEBI:49883"/>
        <label>3</label>
    </ligand>
</feature>
<dbReference type="GO" id="GO:0019385">
    <property type="term" value="P:methanogenesis, from acetate"/>
    <property type="evidence" value="ECO:0007669"/>
    <property type="project" value="UniProtKB-UniRule"/>
</dbReference>
<sequence>MSKLTTGSFSIEDLESVQITINNIVGAAKEVAKEAKEEKELGPMGPTPLANMAAYRNDWNFLLLNRYEPVLTPMCDQCCYCTYGPCDLSGNKRGACGIDMAGQTGREFFLRVITGTACHAAHGRHLLEHVIEVFGEDYPISLGESNVLTPNVTICTGYSPKTLGECRAPMEYVEEELTQLLATIHAGQESAEIDYDSKALFSGSLDHVGMEVSDIAQVSAYDFPKADPEAPLIEIGMGSIDKSKPLIVAIGHNVAGVTYIMDYMEDNNLTDKMEIAGLCCTAFDMTRYKEADRRAPYAKIVGSLAKELKVIRSGMPDVIVVDEQCVRGDVLSESQKLKIPVIASNEKIMMGLPDRTDADVDSIIEELKSGAIPGCVMLDYEKLGELVPKLAEVMAPIRDAEGITAIPTDEEFKSYIDKCAKCGECLLACPEELEIPEALEYASKGSYEYLEALHDRCIGCRRCEQVCKKDIPIVSVMEKAAQKAIGEEKGWVRAGRGQASDAEIRKEGLNLVMGTTPGIIAIIGCPNYPAGTKDVYLIAEEFLKRNYLLAVSGCSAMDIGMYKDEEGKTLYEKYPGTFAGGGLLNTGSCVSNSHISGAAEKVAGIFAGRVLAGNLAEVADYTLNRVGACGLAWGAYSQKAAAIGTGCNIYGIPAVLGPHSSKYRRALIAKNYDESKWKVYDARDGSEMNIPPAPEFLLTTAETWQEAIPMMAKACIRPSDNSMGRSIKLTHWMELSKKYLGVEPEDWWKFVRNEADLPLAKREELLKRLEKEHGWEIDWKKRKIISGPKIKFDVSAQPTNLKRLCKGA</sequence>
<feature type="binding site" evidence="10">
    <location>
        <position position="96"/>
    </location>
    <ligand>
        <name>[4Fe-4S] cluster</name>
        <dbReference type="ChEBI" id="CHEBI:49883"/>
        <label>2</label>
    </ligand>
</feature>
<feature type="binding site" evidence="10">
    <location>
        <position position="86"/>
    </location>
    <ligand>
        <name>[4Fe-4S] cluster</name>
        <dbReference type="ChEBI" id="CHEBI:49883"/>
        <label>2</label>
    </ligand>
</feature>
<feature type="binding site" evidence="10">
    <location>
        <position position="252"/>
    </location>
    <ligand>
        <name>[Ni-4Fe-4S] cluster</name>
        <dbReference type="ChEBI" id="CHEBI:47739"/>
    </ligand>
</feature>
<evidence type="ECO:0000256" key="4">
    <source>
        <dbReference type="ARBA" id="ARBA00022737"/>
    </source>
</evidence>
<dbReference type="InterPro" id="IPR004137">
    <property type="entry name" value="HCP/CODH"/>
</dbReference>
<feature type="binding site" evidence="10">
    <location>
        <position position="457"/>
    </location>
    <ligand>
        <name>[4Fe-4S] cluster</name>
        <dbReference type="ChEBI" id="CHEBI:49883"/>
        <label>4</label>
    </ligand>
</feature>
<comment type="similarity">
    <text evidence="10">Belongs to the Ni-containing carbon monoxide dehydrogenase family.</text>
</comment>
<evidence type="ECO:0000256" key="3">
    <source>
        <dbReference type="ARBA" id="ARBA00022723"/>
    </source>
</evidence>
<feature type="domain" description="4Fe-4S ferredoxin-type" evidence="11">
    <location>
        <begin position="448"/>
        <end position="477"/>
    </location>
</feature>
<dbReference type="SUPFAM" id="SSF46548">
    <property type="entry name" value="alpha-helical ferredoxin"/>
    <property type="match status" value="1"/>
</dbReference>
<evidence type="ECO:0000256" key="5">
    <source>
        <dbReference type="ARBA" id="ARBA00022994"/>
    </source>
</evidence>
<feature type="binding site" evidence="10">
    <location>
        <position position="81"/>
    </location>
    <ligand>
        <name>[4Fe-4S] cluster</name>
        <dbReference type="ChEBI" id="CHEBI:49883"/>
        <label>2</label>
    </ligand>
</feature>
<gene>
    <name evidence="10" type="primary">cdhA</name>
    <name evidence="12" type="ORF">MSBR3_2715</name>
</gene>
<feature type="binding site" evidence="10">
    <location>
        <position position="119"/>
    </location>
    <ligand>
        <name>CO</name>
        <dbReference type="ChEBI" id="CHEBI:17245"/>
    </ligand>
</feature>
<dbReference type="InterPro" id="IPR017900">
    <property type="entry name" value="4Fe4S_Fe_S_CS"/>
</dbReference>
<keyword evidence="6 10" id="KW-0560">Oxidoreductase</keyword>
<protein>
    <recommendedName>
        <fullName evidence="10">Acetyl-CoA decarbonylase/synthase complex subunit alpha</fullName>
        <shortName evidence="10">ACDS complex subunit alpha</shortName>
        <ecNumber evidence="10">1.2.7.4</ecNumber>
    </recommendedName>
    <alternativeName>
        <fullName evidence="10">ACDS complex carbon monoxide dehydrogenase subunit alpha</fullName>
        <shortName evidence="10">ACDS CODH subunit alpha</shortName>
    </alternativeName>
</protein>
<feature type="binding site" evidence="10">
    <location>
        <position position="419"/>
    </location>
    <ligand>
        <name>[4Fe-4S] cluster</name>
        <dbReference type="ChEBI" id="CHEBI:49883"/>
        <label>3</label>
    </ligand>
</feature>
<dbReference type="NCBIfam" id="TIGR00314">
    <property type="entry name" value="cdhA"/>
    <property type="match status" value="1"/>
</dbReference>
<organism evidence="12 13">
    <name type="scientific">Methanosarcina barkeri 3</name>
    <dbReference type="NCBI Taxonomy" id="1434107"/>
    <lineage>
        <taxon>Archaea</taxon>
        <taxon>Methanobacteriati</taxon>
        <taxon>Methanobacteriota</taxon>
        <taxon>Stenosarchaea group</taxon>
        <taxon>Methanomicrobia</taxon>
        <taxon>Methanosarcinales</taxon>
        <taxon>Methanosarcinaceae</taxon>
        <taxon>Methanosarcina</taxon>
    </lineage>
</organism>
<dbReference type="GO" id="GO:0043885">
    <property type="term" value="F:anaerobic carbon-monoxide dehydrogenase activity"/>
    <property type="evidence" value="ECO:0007669"/>
    <property type="project" value="UniProtKB-UniRule"/>
</dbReference>
<dbReference type="SUPFAM" id="SSF56821">
    <property type="entry name" value="Prismane protein-like"/>
    <property type="match status" value="1"/>
</dbReference>
<keyword evidence="2 10" id="KW-0533">Nickel</keyword>
<evidence type="ECO:0000256" key="2">
    <source>
        <dbReference type="ARBA" id="ARBA00022596"/>
    </source>
</evidence>
<evidence type="ECO:0000313" key="13">
    <source>
        <dbReference type="Proteomes" id="UP000033066"/>
    </source>
</evidence>
<dbReference type="GO" id="GO:0051539">
    <property type="term" value="F:4 iron, 4 sulfur cluster binding"/>
    <property type="evidence" value="ECO:0007669"/>
    <property type="project" value="UniProtKB-KW"/>
</dbReference>
<feature type="binding site" evidence="10">
    <location>
        <position position="589"/>
    </location>
    <ligand>
        <name>[Ni-4Fe-4S] cluster</name>
        <dbReference type="ChEBI" id="CHEBI:47739"/>
    </ligand>
</feature>
<comment type="function">
    <text evidence="10">Part of the ACDS complex that catalyzes the reversible cleavage of acetyl-CoA, allowing growth on acetate as sole source of carbon and energy. The alpha-epsilon subcomponent functions as a carbon monoxide dehydrogenase.</text>
</comment>
<feature type="binding site" evidence="10">
    <location>
        <position position="425"/>
    </location>
    <ligand>
        <name>[4Fe-4S] cluster</name>
        <dbReference type="ChEBI" id="CHEBI:49883"/>
        <label>3</label>
    </ligand>
</feature>
<dbReference type="GeneID" id="24790339"/>
<keyword evidence="1 10" id="KW-0004">4Fe-4S</keyword>
<feature type="binding site" evidence="10">
    <location>
        <position position="75"/>
    </location>
    <ligand>
        <name>[4Fe-4S] cluster</name>
        <dbReference type="ChEBI" id="CHEBI:49883"/>
        <label>1</label>
        <note>ligand shared between dimeric partners</note>
    </ligand>
</feature>